<evidence type="ECO:0000256" key="3">
    <source>
        <dbReference type="ARBA" id="ARBA00022692"/>
    </source>
</evidence>
<keyword evidence="2" id="KW-1003">Cell membrane</keyword>
<evidence type="ECO:0000313" key="8">
    <source>
        <dbReference type="EMBL" id="MQA39365.1"/>
    </source>
</evidence>
<dbReference type="GO" id="GO:0022857">
    <property type="term" value="F:transmembrane transporter activity"/>
    <property type="evidence" value="ECO:0007669"/>
    <property type="project" value="InterPro"/>
</dbReference>
<dbReference type="Pfam" id="PF07690">
    <property type="entry name" value="MFS_1"/>
    <property type="match status" value="1"/>
</dbReference>
<feature type="transmembrane region" description="Helical" evidence="6">
    <location>
        <begin position="26"/>
        <end position="44"/>
    </location>
</feature>
<protein>
    <submittedName>
        <fullName evidence="8">MFS transporter</fullName>
    </submittedName>
</protein>
<evidence type="ECO:0000256" key="4">
    <source>
        <dbReference type="ARBA" id="ARBA00022989"/>
    </source>
</evidence>
<keyword evidence="4 6" id="KW-1133">Transmembrane helix</keyword>
<dbReference type="GO" id="GO:0005886">
    <property type="term" value="C:plasma membrane"/>
    <property type="evidence" value="ECO:0007669"/>
    <property type="project" value="UniProtKB-SubCell"/>
</dbReference>
<dbReference type="RefSeq" id="WP_152838691.1">
    <property type="nucleotide sequence ID" value="NZ_WHUG01000005.1"/>
</dbReference>
<sequence length="414" mass="41809">MKNNTSAQAVLPDDAPLSISSSPTRAAWLAVLSVAVGSFALVTTEFLPVGLLPSIAAELGVTEGVAGMMVTVPGLVAAFAAILVTIGVGKTDRRYVIWGLTATLIASNLIVALSHSYPLVLLGRALLGIGVGGFWAIGGALGNRLVPEASAARATSIIFAGISLGTVAGVPAGAMIGELVGWRMAFFAATAVSLLVLAAQMWLLPRLPTTTSLTFGQLPALLRVQKARLGMLATLLIFIGQFAAYTYVTPFLSQVAGLSAKSISVLLLIYGAAGFVGNLIGGWAVAKSVKNSLIATGVIMGLSAAAMPLFGASAAGATVLIVIWGLAFGMMPISVQTWMFKAAPDAMESGGAVFVSTAQISLASGALVGGVSVDHLGVASAMVVGGVFALAMAAVIAAWAKDDGKPLGKLHAVH</sequence>
<dbReference type="SUPFAM" id="SSF103473">
    <property type="entry name" value="MFS general substrate transporter"/>
    <property type="match status" value="1"/>
</dbReference>
<dbReference type="InterPro" id="IPR011701">
    <property type="entry name" value="MFS"/>
</dbReference>
<accession>A0A6A7N2X4</accession>
<dbReference type="AlphaFoldDB" id="A0A6A7N2X4"/>
<feature type="transmembrane region" description="Helical" evidence="6">
    <location>
        <begin position="379"/>
        <end position="400"/>
    </location>
</feature>
<proteinExistence type="predicted"/>
<feature type="transmembrane region" description="Helical" evidence="6">
    <location>
        <begin position="182"/>
        <end position="204"/>
    </location>
</feature>
<dbReference type="PROSITE" id="PS50850">
    <property type="entry name" value="MFS"/>
    <property type="match status" value="1"/>
</dbReference>
<evidence type="ECO:0000256" key="5">
    <source>
        <dbReference type="ARBA" id="ARBA00023136"/>
    </source>
</evidence>
<dbReference type="Gene3D" id="1.20.1250.20">
    <property type="entry name" value="MFS general substrate transporter like domains"/>
    <property type="match status" value="2"/>
</dbReference>
<dbReference type="PANTHER" id="PTHR43124:SF3">
    <property type="entry name" value="CHLORAMPHENICOL EFFLUX PUMP RV0191"/>
    <property type="match status" value="1"/>
</dbReference>
<gene>
    <name evidence="8" type="ORF">GEV02_14510</name>
</gene>
<organism evidence="8 9">
    <name type="scientific">Rugamonas aquatica</name>
    <dbReference type="NCBI Taxonomy" id="2743357"/>
    <lineage>
        <taxon>Bacteria</taxon>
        <taxon>Pseudomonadati</taxon>
        <taxon>Pseudomonadota</taxon>
        <taxon>Betaproteobacteria</taxon>
        <taxon>Burkholderiales</taxon>
        <taxon>Oxalobacteraceae</taxon>
        <taxon>Telluria group</taxon>
        <taxon>Rugamonas</taxon>
    </lineage>
</organism>
<keyword evidence="5 6" id="KW-0472">Membrane</keyword>
<dbReference type="PANTHER" id="PTHR43124">
    <property type="entry name" value="PURINE EFFLUX PUMP PBUE"/>
    <property type="match status" value="1"/>
</dbReference>
<dbReference type="InterPro" id="IPR020846">
    <property type="entry name" value="MFS_dom"/>
</dbReference>
<feature type="transmembrane region" description="Helical" evidence="6">
    <location>
        <begin position="352"/>
        <end position="373"/>
    </location>
</feature>
<dbReference type="EMBL" id="WHUG01000005">
    <property type="protein sequence ID" value="MQA39365.1"/>
    <property type="molecule type" value="Genomic_DNA"/>
</dbReference>
<dbReference type="InterPro" id="IPR036259">
    <property type="entry name" value="MFS_trans_sf"/>
</dbReference>
<name>A0A6A7N2X4_9BURK</name>
<evidence type="ECO:0000256" key="1">
    <source>
        <dbReference type="ARBA" id="ARBA00004651"/>
    </source>
</evidence>
<keyword evidence="9" id="KW-1185">Reference proteome</keyword>
<evidence type="ECO:0000256" key="2">
    <source>
        <dbReference type="ARBA" id="ARBA00022475"/>
    </source>
</evidence>
<feature type="transmembrane region" description="Helical" evidence="6">
    <location>
        <begin position="64"/>
        <end position="88"/>
    </location>
</feature>
<comment type="caution">
    <text evidence="8">The sequence shown here is derived from an EMBL/GenBank/DDBJ whole genome shotgun (WGS) entry which is preliminary data.</text>
</comment>
<feature type="transmembrane region" description="Helical" evidence="6">
    <location>
        <begin position="317"/>
        <end position="340"/>
    </location>
</feature>
<dbReference type="CDD" id="cd17324">
    <property type="entry name" value="MFS_NepI_like"/>
    <property type="match status" value="1"/>
</dbReference>
<keyword evidence="3 6" id="KW-0812">Transmembrane</keyword>
<evidence type="ECO:0000256" key="6">
    <source>
        <dbReference type="SAM" id="Phobius"/>
    </source>
</evidence>
<feature type="transmembrane region" description="Helical" evidence="6">
    <location>
        <begin position="229"/>
        <end position="248"/>
    </location>
</feature>
<feature type="transmembrane region" description="Helical" evidence="6">
    <location>
        <begin position="121"/>
        <end position="142"/>
    </location>
</feature>
<comment type="subcellular location">
    <subcellularLocation>
        <location evidence="1">Cell membrane</location>
        <topology evidence="1">Multi-pass membrane protein</topology>
    </subcellularLocation>
</comment>
<evidence type="ECO:0000313" key="9">
    <source>
        <dbReference type="Proteomes" id="UP000440498"/>
    </source>
</evidence>
<dbReference type="InterPro" id="IPR050189">
    <property type="entry name" value="MFS_Efflux_Transporters"/>
</dbReference>
<feature type="transmembrane region" description="Helical" evidence="6">
    <location>
        <begin position="154"/>
        <end position="176"/>
    </location>
</feature>
<evidence type="ECO:0000259" key="7">
    <source>
        <dbReference type="PROSITE" id="PS50850"/>
    </source>
</evidence>
<feature type="transmembrane region" description="Helical" evidence="6">
    <location>
        <begin position="263"/>
        <end position="286"/>
    </location>
</feature>
<feature type="transmembrane region" description="Helical" evidence="6">
    <location>
        <begin position="95"/>
        <end position="115"/>
    </location>
</feature>
<feature type="domain" description="Major facilitator superfamily (MFS) profile" evidence="7">
    <location>
        <begin position="30"/>
        <end position="403"/>
    </location>
</feature>
<dbReference type="Proteomes" id="UP000440498">
    <property type="component" value="Unassembled WGS sequence"/>
</dbReference>
<reference evidence="8 9" key="1">
    <citation type="submission" date="2019-10" db="EMBL/GenBank/DDBJ databases">
        <title>Two novel species isolated from a subtropical stream in China.</title>
        <authorList>
            <person name="Lu H."/>
        </authorList>
    </citation>
    <scope>NUCLEOTIDE SEQUENCE [LARGE SCALE GENOMIC DNA]</scope>
    <source>
        <strain evidence="8 9">FT29W</strain>
    </source>
</reference>